<accession>A0ABR7PB04</accession>
<proteinExistence type="predicted"/>
<evidence type="ECO:0000313" key="3">
    <source>
        <dbReference type="Proteomes" id="UP000661649"/>
    </source>
</evidence>
<name>A0ABR7PB04_9FIRM</name>
<dbReference type="Pfam" id="PF07179">
    <property type="entry name" value="SseB"/>
    <property type="match status" value="1"/>
</dbReference>
<dbReference type="EMBL" id="JACRTP010000002">
    <property type="protein sequence ID" value="MBC8627990.1"/>
    <property type="molecule type" value="Genomic_DNA"/>
</dbReference>
<sequence length="269" mass="31568">MEKSKIESLQKLQKMEQFYLLINAGTHNPFVVCDKENFNDQVWIFEVEDDMKEAAKPYMIEQKHKLIPAKIENKGYLPFFTSLFTLGVNAVVFVEKEQTTEFELTEIVKRPILEKIPEDKRPLENPALQITGTYFMQELRREVPMEEKENIKELEEEMAANLVKSKFMIAVEKPQEGKTEEEQKKEALKVFYLKSKEDKFMLPIFTDTVEFSKLNREGKYRAMMIDFKNIKKIIMPEALGMVINPYGFNLVVQLQHFDNLLARFGMSAE</sequence>
<protein>
    <submittedName>
        <fullName evidence="2">SseB family protein</fullName>
    </submittedName>
</protein>
<comment type="caution">
    <text evidence="2">The sequence shown here is derived from an EMBL/GenBank/DDBJ whole genome shotgun (WGS) entry which is preliminary data.</text>
</comment>
<gene>
    <name evidence="2" type="ORF">H8712_05080</name>
</gene>
<dbReference type="RefSeq" id="WP_022303281.1">
    <property type="nucleotide sequence ID" value="NZ_JACRTP010000002.1"/>
</dbReference>
<organism evidence="2 3">
    <name type="scientific">Blautia stercoris</name>
    <dbReference type="NCBI Taxonomy" id="871664"/>
    <lineage>
        <taxon>Bacteria</taxon>
        <taxon>Bacillati</taxon>
        <taxon>Bacillota</taxon>
        <taxon>Clostridia</taxon>
        <taxon>Lachnospirales</taxon>
        <taxon>Lachnospiraceae</taxon>
        <taxon>Blautia</taxon>
    </lineage>
</organism>
<evidence type="ECO:0000259" key="1">
    <source>
        <dbReference type="Pfam" id="PF07179"/>
    </source>
</evidence>
<dbReference type="InterPro" id="IPR009839">
    <property type="entry name" value="SseB_N"/>
</dbReference>
<keyword evidence="3" id="KW-1185">Reference proteome</keyword>
<feature type="domain" description="SseB protein N-terminal" evidence="1">
    <location>
        <begin position="155"/>
        <end position="247"/>
    </location>
</feature>
<dbReference type="Proteomes" id="UP000661649">
    <property type="component" value="Unassembled WGS sequence"/>
</dbReference>
<reference evidence="2 3" key="1">
    <citation type="submission" date="2020-08" db="EMBL/GenBank/DDBJ databases">
        <title>Genome public.</title>
        <authorList>
            <person name="Liu C."/>
            <person name="Sun Q."/>
        </authorList>
    </citation>
    <scope>NUCLEOTIDE SEQUENCE [LARGE SCALE GENOMIC DNA]</scope>
    <source>
        <strain evidence="2 3">3_YM_SP_D4_24.mj</strain>
    </source>
</reference>
<evidence type="ECO:0000313" key="2">
    <source>
        <dbReference type="EMBL" id="MBC8627990.1"/>
    </source>
</evidence>